<dbReference type="InterPro" id="IPR046158">
    <property type="entry name" value="DUF6160"/>
</dbReference>
<reference evidence="3 4" key="1">
    <citation type="submission" date="2017-09" db="EMBL/GenBank/DDBJ databases">
        <title>The draft genome sequences of Marinobacter sp. PWS21.</title>
        <authorList>
            <person name="Cao J."/>
        </authorList>
    </citation>
    <scope>NUCLEOTIDE SEQUENCE [LARGE SCALE GENOMIC DNA]</scope>
    <source>
        <strain evidence="3 4">PWS21</strain>
    </source>
</reference>
<dbReference type="EMBL" id="NTFH01000003">
    <property type="protein sequence ID" value="PHQ16764.1"/>
    <property type="molecule type" value="Genomic_DNA"/>
</dbReference>
<evidence type="ECO:0000313" key="4">
    <source>
        <dbReference type="Proteomes" id="UP000231409"/>
    </source>
</evidence>
<comment type="caution">
    <text evidence="3">The sequence shown here is derived from an EMBL/GenBank/DDBJ whole genome shotgun (WGS) entry which is preliminary data.</text>
</comment>
<keyword evidence="1" id="KW-0732">Signal</keyword>
<feature type="domain" description="DUF6160" evidence="2">
    <location>
        <begin position="1"/>
        <end position="104"/>
    </location>
</feature>
<organism evidence="3 4">
    <name type="scientific">Marinobacter profundi</name>
    <dbReference type="NCBI Taxonomy" id="2666256"/>
    <lineage>
        <taxon>Bacteria</taxon>
        <taxon>Pseudomonadati</taxon>
        <taxon>Pseudomonadota</taxon>
        <taxon>Gammaproteobacteria</taxon>
        <taxon>Pseudomonadales</taxon>
        <taxon>Marinobacteraceae</taxon>
        <taxon>Marinobacter</taxon>
    </lineage>
</organism>
<sequence>MKGLKRTLLALGVAGLPAAALADIQLLDDLTMGNITGQAGVTIELETKLNIDRFIYTDEGSLMIDNIQIGGANRTDLFAELGTNMTNMPASDLLDNIRINIDVLADGDAVINILPNTFGAVDFRISTGAWQLTGTQDSTLVLDNFQMDGLLGSGTIRVDTQTDMMGVRTDFAIDRMDFDVPFLALGIRDLSLTGAGYDLSAPQPLDLFARVNLDIYKAPNAAGVESLAIDLHEFSADVGIGGVLVGGVSVGTVFMDDLVISNTHMLVYGH</sequence>
<dbReference type="Pfam" id="PF19657">
    <property type="entry name" value="DUF6160"/>
    <property type="match status" value="1"/>
</dbReference>
<evidence type="ECO:0000259" key="2">
    <source>
        <dbReference type="Pfam" id="PF19657"/>
    </source>
</evidence>
<evidence type="ECO:0000313" key="3">
    <source>
        <dbReference type="EMBL" id="PHQ16764.1"/>
    </source>
</evidence>
<gene>
    <name evidence="3" type="ORF">CLH61_01960</name>
</gene>
<protein>
    <recommendedName>
        <fullName evidence="2">DUF6160 domain-containing protein</fullName>
    </recommendedName>
</protein>
<feature type="chain" id="PRO_5013726808" description="DUF6160 domain-containing protein" evidence="1">
    <location>
        <begin position="23"/>
        <end position="270"/>
    </location>
</feature>
<evidence type="ECO:0000256" key="1">
    <source>
        <dbReference type="SAM" id="SignalP"/>
    </source>
</evidence>
<name>A0A2G1UQJ0_9GAMM</name>
<keyword evidence="4" id="KW-1185">Reference proteome</keyword>
<accession>A0A2G1UQJ0</accession>
<dbReference type="AlphaFoldDB" id="A0A2G1UQJ0"/>
<dbReference type="Proteomes" id="UP000231409">
    <property type="component" value="Unassembled WGS sequence"/>
</dbReference>
<proteinExistence type="predicted"/>
<dbReference type="RefSeq" id="WP_099613016.1">
    <property type="nucleotide sequence ID" value="NZ_KZ319367.1"/>
</dbReference>
<feature type="signal peptide" evidence="1">
    <location>
        <begin position="1"/>
        <end position="22"/>
    </location>
</feature>